<name>A0A183J0Q7_9BILA</name>
<protein>
    <submittedName>
        <fullName evidence="3">DUF4258 domain-containing protein</fullName>
    </submittedName>
</protein>
<reference evidence="3" key="1">
    <citation type="submission" date="2016-06" db="UniProtKB">
        <authorList>
            <consortium name="WormBaseParasite"/>
        </authorList>
    </citation>
    <scope>IDENTIFICATION</scope>
</reference>
<organism evidence="3">
    <name type="scientific">Soboliphyme baturini</name>
    <dbReference type="NCBI Taxonomy" id="241478"/>
    <lineage>
        <taxon>Eukaryota</taxon>
        <taxon>Metazoa</taxon>
        <taxon>Ecdysozoa</taxon>
        <taxon>Nematoda</taxon>
        <taxon>Enoplea</taxon>
        <taxon>Dorylaimia</taxon>
        <taxon>Dioctophymatida</taxon>
        <taxon>Dioctophymatoidea</taxon>
        <taxon>Soboliphymatidae</taxon>
        <taxon>Soboliphyme</taxon>
    </lineage>
</organism>
<gene>
    <name evidence="1" type="ORF">SBAD_LOCUS9455</name>
</gene>
<sequence length="101" mass="11531">MRIRIAHEYEELYIRHFGRSTLHFCKEASVGDCHSSTDSLPINDLISEVGALPEYPHRPERESSYRHPIRIASIVRGSEVQSLGVLLKSNSVKLVLYNLIK</sequence>
<reference evidence="1 2" key="2">
    <citation type="submission" date="2018-11" db="EMBL/GenBank/DDBJ databases">
        <authorList>
            <consortium name="Pathogen Informatics"/>
        </authorList>
    </citation>
    <scope>NUCLEOTIDE SEQUENCE [LARGE SCALE GENOMIC DNA]</scope>
</reference>
<evidence type="ECO:0000313" key="1">
    <source>
        <dbReference type="EMBL" id="VDP23258.1"/>
    </source>
</evidence>
<evidence type="ECO:0000313" key="2">
    <source>
        <dbReference type="Proteomes" id="UP000270296"/>
    </source>
</evidence>
<dbReference type="EMBL" id="UZAM01012741">
    <property type="protein sequence ID" value="VDP23258.1"/>
    <property type="molecule type" value="Genomic_DNA"/>
</dbReference>
<keyword evidence="2" id="KW-1185">Reference proteome</keyword>
<accession>A0A183J0Q7</accession>
<dbReference type="AlphaFoldDB" id="A0A183J0Q7"/>
<dbReference type="WBParaSite" id="SBAD_0000979901-mRNA-1">
    <property type="protein sequence ID" value="SBAD_0000979901-mRNA-1"/>
    <property type="gene ID" value="SBAD_0000979901"/>
</dbReference>
<evidence type="ECO:0000313" key="3">
    <source>
        <dbReference type="WBParaSite" id="SBAD_0000979901-mRNA-1"/>
    </source>
</evidence>
<proteinExistence type="predicted"/>
<dbReference type="Proteomes" id="UP000270296">
    <property type="component" value="Unassembled WGS sequence"/>
</dbReference>